<dbReference type="Pfam" id="PF01850">
    <property type="entry name" value="PIN"/>
    <property type="match status" value="1"/>
</dbReference>
<dbReference type="RefSeq" id="WP_159791678.1">
    <property type="nucleotide sequence ID" value="NZ_WTYM01000023.1"/>
</dbReference>
<keyword evidence="3" id="KW-1185">Reference proteome</keyword>
<dbReference type="EMBL" id="WTYM01000023">
    <property type="protein sequence ID" value="MXO58321.1"/>
    <property type="molecule type" value="Genomic_DNA"/>
</dbReference>
<comment type="caution">
    <text evidence="2">The sequence shown here is derived from an EMBL/GenBank/DDBJ whole genome shotgun (WGS) entry which is preliminary data.</text>
</comment>
<dbReference type="Gene3D" id="3.40.50.1010">
    <property type="entry name" value="5'-nuclease"/>
    <property type="match status" value="1"/>
</dbReference>
<dbReference type="OrthoDB" id="532510at2"/>
<sequence length="125" mass="13942">MSAALFDTWILLDALRGVDEAGTELQRYSRRYLSRISWIEVMTHGLPGDAKRTESFLTHFTIVELSEEIARSSAQLRGQRRGLTLSNAIILASAQIAGHILVTRNTQAFPAQMPGIRIPYTIEEG</sequence>
<organism evidence="2 3">
    <name type="scientific">Croceibacterium salegens</name>
    <dbReference type="NCBI Taxonomy" id="1737568"/>
    <lineage>
        <taxon>Bacteria</taxon>
        <taxon>Pseudomonadati</taxon>
        <taxon>Pseudomonadota</taxon>
        <taxon>Alphaproteobacteria</taxon>
        <taxon>Sphingomonadales</taxon>
        <taxon>Erythrobacteraceae</taxon>
        <taxon>Croceibacterium</taxon>
    </lineage>
</organism>
<dbReference type="InterPro" id="IPR002716">
    <property type="entry name" value="PIN_dom"/>
</dbReference>
<reference evidence="2 3" key="1">
    <citation type="submission" date="2019-12" db="EMBL/GenBank/DDBJ databases">
        <title>Genomic-based taxomic classification of the family Erythrobacteraceae.</title>
        <authorList>
            <person name="Xu L."/>
        </authorList>
    </citation>
    <scope>NUCLEOTIDE SEQUENCE [LARGE SCALE GENOMIC DNA]</scope>
    <source>
        <strain evidence="2 3">MCCC 1K01500</strain>
    </source>
</reference>
<proteinExistence type="predicted"/>
<accession>A0A6I4SQU6</accession>
<dbReference type="AlphaFoldDB" id="A0A6I4SQU6"/>
<evidence type="ECO:0000259" key="1">
    <source>
        <dbReference type="Pfam" id="PF01850"/>
    </source>
</evidence>
<dbReference type="SUPFAM" id="SSF88723">
    <property type="entry name" value="PIN domain-like"/>
    <property type="match status" value="1"/>
</dbReference>
<protein>
    <submittedName>
        <fullName evidence="2">PIN domain-containing protein</fullName>
    </submittedName>
</protein>
<feature type="domain" description="PIN" evidence="1">
    <location>
        <begin position="5"/>
        <end position="107"/>
    </location>
</feature>
<dbReference type="InterPro" id="IPR029060">
    <property type="entry name" value="PIN-like_dom_sf"/>
</dbReference>
<dbReference type="Proteomes" id="UP000433652">
    <property type="component" value="Unassembled WGS sequence"/>
</dbReference>
<gene>
    <name evidence="2" type="ORF">GRI89_02020</name>
</gene>
<evidence type="ECO:0000313" key="2">
    <source>
        <dbReference type="EMBL" id="MXO58321.1"/>
    </source>
</evidence>
<evidence type="ECO:0000313" key="3">
    <source>
        <dbReference type="Proteomes" id="UP000433652"/>
    </source>
</evidence>
<name>A0A6I4SQU6_9SPHN</name>